<dbReference type="EMBL" id="JALJOR010000013">
    <property type="protein sequence ID" value="KAK9806860.1"/>
    <property type="molecule type" value="Genomic_DNA"/>
</dbReference>
<feature type="transmembrane region" description="Helical" evidence="1">
    <location>
        <begin position="274"/>
        <end position="295"/>
    </location>
</feature>
<evidence type="ECO:0000313" key="2">
    <source>
        <dbReference type="EMBL" id="KAK9806860.1"/>
    </source>
</evidence>
<protein>
    <submittedName>
        <fullName evidence="2">Uncharacterized protein</fullName>
    </submittedName>
</protein>
<proteinExistence type="predicted"/>
<comment type="caution">
    <text evidence="2">The sequence shown here is derived from an EMBL/GenBank/DDBJ whole genome shotgun (WGS) entry which is preliminary data.</text>
</comment>
<dbReference type="Proteomes" id="UP001489004">
    <property type="component" value="Unassembled WGS sequence"/>
</dbReference>
<feature type="transmembrane region" description="Helical" evidence="1">
    <location>
        <begin position="162"/>
        <end position="179"/>
    </location>
</feature>
<feature type="transmembrane region" description="Helical" evidence="1">
    <location>
        <begin position="218"/>
        <end position="237"/>
    </location>
</feature>
<dbReference type="AlphaFoldDB" id="A0AAW1PA89"/>
<organism evidence="2 3">
    <name type="scientific">[Myrmecia] bisecta</name>
    <dbReference type="NCBI Taxonomy" id="41462"/>
    <lineage>
        <taxon>Eukaryota</taxon>
        <taxon>Viridiplantae</taxon>
        <taxon>Chlorophyta</taxon>
        <taxon>core chlorophytes</taxon>
        <taxon>Trebouxiophyceae</taxon>
        <taxon>Trebouxiales</taxon>
        <taxon>Trebouxiaceae</taxon>
        <taxon>Myrmecia</taxon>
    </lineage>
</organism>
<keyword evidence="3" id="KW-1185">Reference proteome</keyword>
<evidence type="ECO:0000256" key="1">
    <source>
        <dbReference type="SAM" id="Phobius"/>
    </source>
</evidence>
<accession>A0AAW1PA89</accession>
<sequence length="303" mass="34515">MNDTELQPTQRETDSEMQRMVELAPQTALPSSRRLVLLLLALATALFAFVFIPVVVDLPWVNEPWFNLADAWKLLDPLFTVPLHYLVYAYSPAFAPVSRLTVVFMAAVGLYVDGHGLHTACTIFKDPIQYQLNSGGVIDSREFLQRMYQYIRGDWEHVYSHYIYLVGALAMSFVHVYAFKDAMHAELQQRMDLVLFWAGVMIYAVLVAGTAINFPYGLIAGLIWICLFAGSWAFWLYHQPDPTYKPLVAAARWKACLRTDSLLFSRGKKLVMQWYLAAYGWALLLILLYICIYGFKSRSAAGL</sequence>
<keyword evidence="1" id="KW-0472">Membrane</keyword>
<name>A0AAW1PA89_9CHLO</name>
<reference evidence="2 3" key="1">
    <citation type="journal article" date="2024" name="Nat. Commun.">
        <title>Phylogenomics reveals the evolutionary origins of lichenization in chlorophyte algae.</title>
        <authorList>
            <person name="Puginier C."/>
            <person name="Libourel C."/>
            <person name="Otte J."/>
            <person name="Skaloud P."/>
            <person name="Haon M."/>
            <person name="Grisel S."/>
            <person name="Petersen M."/>
            <person name="Berrin J.G."/>
            <person name="Delaux P.M."/>
            <person name="Dal Grande F."/>
            <person name="Keller J."/>
        </authorList>
    </citation>
    <scope>NUCLEOTIDE SEQUENCE [LARGE SCALE GENOMIC DNA]</scope>
    <source>
        <strain evidence="2 3">SAG 2043</strain>
    </source>
</reference>
<gene>
    <name evidence="2" type="ORF">WJX72_005248</name>
</gene>
<feature type="transmembrane region" description="Helical" evidence="1">
    <location>
        <begin position="191"/>
        <end position="212"/>
    </location>
</feature>
<keyword evidence="1" id="KW-1133">Transmembrane helix</keyword>
<evidence type="ECO:0000313" key="3">
    <source>
        <dbReference type="Proteomes" id="UP001489004"/>
    </source>
</evidence>
<keyword evidence="1" id="KW-0812">Transmembrane</keyword>
<feature type="transmembrane region" description="Helical" evidence="1">
    <location>
        <begin position="35"/>
        <end position="56"/>
    </location>
</feature>